<evidence type="ECO:0000313" key="4">
    <source>
        <dbReference type="EMBL" id="CAK9032069.1"/>
    </source>
</evidence>
<feature type="transmembrane region" description="Helical" evidence="2">
    <location>
        <begin position="499"/>
        <end position="522"/>
    </location>
</feature>
<feature type="transmembrane region" description="Helical" evidence="2">
    <location>
        <begin position="1016"/>
        <end position="1035"/>
    </location>
</feature>
<gene>
    <name evidence="4" type="ORF">CCMP2556_LOCUS18537</name>
</gene>
<sequence>MTWAAPLVLVLHLVPSLGRTCMGVRKDLCLDPGSLCEMSSLQECPCAEGYWPQIDPPMYSIKEQGIHFGCCPGRGVSACGPQKATIRTYAEVSSSLCLLGILLTTLVIHYRQPQAWRIKSGDSAIENAPLVHDGAQLHAQVSMDRWCISLEDLKQFKRLVCQAVAAGRICPTETDPFDPTDYSIGPSMYTVTEQYIKSVTAAAGNVSWALMKNPDGLPCDVFITHAWAEGIYEFVDRVVQSWPRGGRAAYVCFLSNPQNMDIADLISTPEESPFAKALDSCRHVLAVPNRRCSIYSRLWCVYEAFLAYSWNKPITNATSSDFNARAYLLRMAFITHGSFAAGLLLPLAFMRKCILPVTILTIPFMFLFLLSLSLGQCGGYKYHLQKFAVIGLTVVCNVSYAGKVTMGYVLFEENWLFALEYVSMGLVGTIAMELDRLHSVMADEAAEDLRRGFSGRLSDAGCSVEADKLKILEEVKRSQTPFVLLKYGHYVLGMEYGSFLHYLLIIISAVEALAFAYLFMVLPPDRKAFAARVQSLWLLLFPAKIFLFTDGNGLDGHGHPLYYVVLVVYPLLLLAMSIMGPAKMARIPFLGPRLVRLVFGKPLCLKRMCIVLTTWVIHKRQRKASRIEPGDSEIEASPQVHDGAQLHAEVPIERWCVSLADLKQFKRLVGQAVTHGRIKPTERDAFDPKDQTIGPSMYTVTEQYIKPVTAAAGNVSWDMLRLHGLGFAAKKDINTWAYLLRIVGISQASLSAALLLPLRFAVMLSVPFTILVPVPFMVLFLLSFGRCGGYKPLLQNLGVLGVTLTANVGYGCAIITGRALFEHNWLFALQYISLGFFGTLGMELDRLNSVSADAAALNLRRGFTGRLSDADCSTEADRRKILEQVKKSGHEKDVEEAVKVLMKMNLSTPELRATAERTGTLTDASHWSRAILSATFIAFPGFRPFILLKYGHLVFGIEYGHWFQGLLIIISTYEAVVFLALFIVLPDDRKAFAARVQSLWLVLWPVHALGGSNNRWFHTVSVLVYCPLLLAISIMGPASTAQIPYVGPHFVRLVFGKPRCLRRCARGARRKATSSPEGGSIPEKEKAEDLPMV</sequence>
<feature type="transmembrane region" description="Helical" evidence="2">
    <location>
        <begin position="327"/>
        <end position="348"/>
    </location>
</feature>
<feature type="transmembrane region" description="Helical" evidence="2">
    <location>
        <begin position="738"/>
        <end position="758"/>
    </location>
</feature>
<keyword evidence="2" id="KW-0472">Membrane</keyword>
<dbReference type="Proteomes" id="UP001642484">
    <property type="component" value="Unassembled WGS sequence"/>
</dbReference>
<keyword evidence="5" id="KW-1185">Reference proteome</keyword>
<feature type="region of interest" description="Disordered" evidence="1">
    <location>
        <begin position="1071"/>
        <end position="1093"/>
    </location>
</feature>
<feature type="compositionally biased region" description="Basic and acidic residues" evidence="1">
    <location>
        <begin position="1082"/>
        <end position="1093"/>
    </location>
</feature>
<evidence type="ECO:0000256" key="2">
    <source>
        <dbReference type="SAM" id="Phobius"/>
    </source>
</evidence>
<evidence type="ECO:0000256" key="3">
    <source>
        <dbReference type="SAM" id="SignalP"/>
    </source>
</evidence>
<feature type="transmembrane region" description="Helical" evidence="2">
    <location>
        <begin position="354"/>
        <end position="375"/>
    </location>
</feature>
<feature type="transmembrane region" description="Helical" evidence="2">
    <location>
        <begin position="561"/>
        <end position="580"/>
    </location>
</feature>
<feature type="chain" id="PRO_5047475459" evidence="3">
    <location>
        <begin position="19"/>
        <end position="1093"/>
    </location>
</feature>
<feature type="transmembrane region" description="Helical" evidence="2">
    <location>
        <begin position="797"/>
        <end position="819"/>
    </location>
</feature>
<evidence type="ECO:0000313" key="5">
    <source>
        <dbReference type="Proteomes" id="UP001642484"/>
    </source>
</evidence>
<feature type="transmembrane region" description="Helical" evidence="2">
    <location>
        <begin position="764"/>
        <end position="785"/>
    </location>
</feature>
<keyword evidence="2" id="KW-0812">Transmembrane</keyword>
<name>A0ABP0KZ04_9DINO</name>
<feature type="transmembrane region" description="Helical" evidence="2">
    <location>
        <begin position="387"/>
        <end position="411"/>
    </location>
</feature>
<keyword evidence="2" id="KW-1133">Transmembrane helix</keyword>
<feature type="transmembrane region" description="Helical" evidence="2">
    <location>
        <begin position="930"/>
        <end position="950"/>
    </location>
</feature>
<comment type="caution">
    <text evidence="4">The sequence shown here is derived from an EMBL/GenBank/DDBJ whole genome shotgun (WGS) entry which is preliminary data.</text>
</comment>
<feature type="transmembrane region" description="Helical" evidence="2">
    <location>
        <begin position="529"/>
        <end position="549"/>
    </location>
</feature>
<feature type="transmembrane region" description="Helical" evidence="2">
    <location>
        <begin position="825"/>
        <end position="842"/>
    </location>
</feature>
<feature type="transmembrane region" description="Helical" evidence="2">
    <location>
        <begin position="92"/>
        <end position="110"/>
    </location>
</feature>
<accession>A0ABP0KZ04</accession>
<proteinExistence type="predicted"/>
<evidence type="ECO:0000256" key="1">
    <source>
        <dbReference type="SAM" id="MobiDB-lite"/>
    </source>
</evidence>
<keyword evidence="3" id="KW-0732">Signal</keyword>
<dbReference type="EMBL" id="CAXAMN010010557">
    <property type="protein sequence ID" value="CAK9032069.1"/>
    <property type="molecule type" value="Genomic_DNA"/>
</dbReference>
<feature type="signal peptide" evidence="3">
    <location>
        <begin position="1"/>
        <end position="18"/>
    </location>
</feature>
<feature type="transmembrane region" description="Helical" evidence="2">
    <location>
        <begin position="962"/>
        <end position="985"/>
    </location>
</feature>
<organism evidence="4 5">
    <name type="scientific">Durusdinium trenchii</name>
    <dbReference type="NCBI Taxonomy" id="1381693"/>
    <lineage>
        <taxon>Eukaryota</taxon>
        <taxon>Sar</taxon>
        <taxon>Alveolata</taxon>
        <taxon>Dinophyceae</taxon>
        <taxon>Suessiales</taxon>
        <taxon>Symbiodiniaceae</taxon>
        <taxon>Durusdinium</taxon>
    </lineage>
</organism>
<reference evidence="4 5" key="1">
    <citation type="submission" date="2024-02" db="EMBL/GenBank/DDBJ databases">
        <authorList>
            <person name="Chen Y."/>
            <person name="Shah S."/>
            <person name="Dougan E. K."/>
            <person name="Thang M."/>
            <person name="Chan C."/>
        </authorList>
    </citation>
    <scope>NUCLEOTIDE SEQUENCE [LARGE SCALE GENOMIC DNA]</scope>
</reference>
<protein>
    <submittedName>
        <fullName evidence="4">Uncharacterized protein</fullName>
    </submittedName>
</protein>